<feature type="region of interest" description="Disordered" evidence="1">
    <location>
        <begin position="56"/>
        <end position="144"/>
    </location>
</feature>
<feature type="compositionally biased region" description="Gly residues" evidence="1">
    <location>
        <begin position="123"/>
        <end position="144"/>
    </location>
</feature>
<keyword evidence="2" id="KW-1133">Transmembrane helix</keyword>
<keyword evidence="2" id="KW-0812">Transmembrane</keyword>
<evidence type="ECO:0000259" key="3">
    <source>
        <dbReference type="Pfam" id="PF03544"/>
    </source>
</evidence>
<evidence type="ECO:0000256" key="1">
    <source>
        <dbReference type="SAM" id="MobiDB-lite"/>
    </source>
</evidence>
<keyword evidence="2" id="KW-0472">Membrane</keyword>
<feature type="compositionally biased region" description="Low complexity" evidence="1">
    <location>
        <begin position="105"/>
        <end position="122"/>
    </location>
</feature>
<reference evidence="4 5" key="1">
    <citation type="submission" date="2014-04" db="EMBL/GenBank/DDBJ databases">
        <title>A comprehensive comparison of genomes of Erythrobacter spp. Strains.</title>
        <authorList>
            <person name="Zheng Q."/>
        </authorList>
    </citation>
    <scope>NUCLEOTIDE SEQUENCE [LARGE SCALE GENOMIC DNA]</scope>
    <source>
        <strain evidence="4 5">DSM 8509</strain>
    </source>
</reference>
<name>A0A074MBU5_9SPHN</name>
<dbReference type="Proteomes" id="UP000027866">
    <property type="component" value="Unassembled WGS sequence"/>
</dbReference>
<dbReference type="AlphaFoldDB" id="A0A074MBU5"/>
<dbReference type="KEGG" id="elq:Ga0102493_11513"/>
<dbReference type="InterPro" id="IPR037682">
    <property type="entry name" value="TonB_C"/>
</dbReference>
<evidence type="ECO:0000256" key="2">
    <source>
        <dbReference type="SAM" id="Phobius"/>
    </source>
</evidence>
<proteinExistence type="predicted"/>
<accession>A0A074MBU5</accession>
<dbReference type="EMBL" id="JMIX01000015">
    <property type="protein sequence ID" value="KEO89323.1"/>
    <property type="molecule type" value="Genomic_DNA"/>
</dbReference>
<sequence>MADFSNRDGARSQRVRWPLLFGIALAHLAGLYLLGKLLAPDFTGGIEREVIAAFSLETPPAPPPPPENEIEPDEGAQAAPGKEAVPQPVTAPEPEIALPTPSPVPQSSSTGAADRSGARASGDGTGAAGSGPGTGSGNRCGGRGGVAVTRPVHVSGRIDDARDYPVPPGGREVRRGSEVIVRVIVGTDGRARDCTIYRPSPDPEADAITCRLVEQRLCFRPAMDASGNPVPAPFYWRQRWF</sequence>
<protein>
    <recommendedName>
        <fullName evidence="3">TonB C-terminal domain-containing protein</fullName>
    </recommendedName>
</protein>
<comment type="caution">
    <text evidence="4">The sequence shown here is derived from an EMBL/GenBank/DDBJ whole genome shotgun (WGS) entry which is preliminary data.</text>
</comment>
<organism evidence="4 5">
    <name type="scientific">Erythrobacter litoralis</name>
    <dbReference type="NCBI Taxonomy" id="39960"/>
    <lineage>
        <taxon>Bacteria</taxon>
        <taxon>Pseudomonadati</taxon>
        <taxon>Pseudomonadota</taxon>
        <taxon>Alphaproteobacteria</taxon>
        <taxon>Sphingomonadales</taxon>
        <taxon>Erythrobacteraceae</taxon>
        <taxon>Erythrobacter/Porphyrobacter group</taxon>
        <taxon>Erythrobacter</taxon>
    </lineage>
</organism>
<dbReference type="OrthoDB" id="7390536at2"/>
<gene>
    <name evidence="4" type="ORF">EH32_04125</name>
</gene>
<dbReference type="PATRIC" id="fig|39960.10.peg.2760"/>
<dbReference type="GO" id="GO:0055085">
    <property type="term" value="P:transmembrane transport"/>
    <property type="evidence" value="ECO:0007669"/>
    <property type="project" value="InterPro"/>
</dbReference>
<dbReference type="Pfam" id="PF03544">
    <property type="entry name" value="TonB_C"/>
    <property type="match status" value="1"/>
</dbReference>
<feature type="transmembrane region" description="Helical" evidence="2">
    <location>
        <begin position="15"/>
        <end position="34"/>
    </location>
</feature>
<evidence type="ECO:0000313" key="4">
    <source>
        <dbReference type="EMBL" id="KEO89323.1"/>
    </source>
</evidence>
<dbReference type="SUPFAM" id="SSF74653">
    <property type="entry name" value="TolA/TonB C-terminal domain"/>
    <property type="match status" value="1"/>
</dbReference>
<dbReference type="Gene3D" id="3.30.1150.10">
    <property type="match status" value="1"/>
</dbReference>
<evidence type="ECO:0000313" key="5">
    <source>
        <dbReference type="Proteomes" id="UP000027866"/>
    </source>
</evidence>
<feature type="domain" description="TonB C-terminal" evidence="3">
    <location>
        <begin position="173"/>
        <end position="234"/>
    </location>
</feature>
<keyword evidence="5" id="KW-1185">Reference proteome</keyword>
<dbReference type="RefSeq" id="WP_034906777.1">
    <property type="nucleotide sequence ID" value="NZ_CP017057.1"/>
</dbReference>